<dbReference type="AlphaFoldDB" id="A0A0G9HF07"/>
<sequence length="210" mass="22218">MACCDCESTGKALAQSVAQRRILWIVLAINVAIFLGEFGAGFWADSTALQGDSLDSLGDALVYGLSLVVLGRSLRARAGAAMVKGGIQLAFATVVLVEVVHKLIAGAEPLPTVMAIAAGIALMANATCLLLLTRFRSDDINMRSVWLCSRNDVIGNAGVLLTTALIAWTGWAWLDLVFGALLALLFVRTGIDVLTSAWPQFRSRLITPGS</sequence>
<evidence type="ECO:0000313" key="8">
    <source>
        <dbReference type="EMBL" id="KLD66207.1"/>
    </source>
</evidence>
<organism evidence="8 9">
    <name type="scientific">Dyella japonica DSM 16301</name>
    <dbReference type="NCBI Taxonomy" id="1440762"/>
    <lineage>
        <taxon>Bacteria</taxon>
        <taxon>Pseudomonadati</taxon>
        <taxon>Pseudomonadota</taxon>
        <taxon>Gammaproteobacteria</taxon>
        <taxon>Lysobacterales</taxon>
        <taxon>Rhodanobacteraceae</taxon>
        <taxon>Dyella</taxon>
    </lineage>
</organism>
<feature type="transmembrane region" description="Helical" evidence="6">
    <location>
        <begin position="177"/>
        <end position="198"/>
    </location>
</feature>
<evidence type="ECO:0000256" key="1">
    <source>
        <dbReference type="ARBA" id="ARBA00004141"/>
    </source>
</evidence>
<dbReference type="InterPro" id="IPR027469">
    <property type="entry name" value="Cation_efflux_TMD_sf"/>
</dbReference>
<keyword evidence="3" id="KW-0862">Zinc</keyword>
<keyword evidence="3" id="KW-0813">Transport</keyword>
<dbReference type="RefSeq" id="WP_046969906.1">
    <property type="nucleotide sequence ID" value="NZ_JPLA01000001.1"/>
</dbReference>
<protein>
    <recommendedName>
        <fullName evidence="7">Cation efflux protein transmembrane domain-containing protein</fullName>
    </recommendedName>
</protein>
<name>A0A0G9HF07_9GAMM</name>
<accession>A0A0G9HF07</accession>
<dbReference type="Gene3D" id="1.20.1510.10">
    <property type="entry name" value="Cation efflux protein transmembrane domain"/>
    <property type="match status" value="1"/>
</dbReference>
<feature type="domain" description="Cation efflux protein transmembrane" evidence="7">
    <location>
        <begin position="23"/>
        <end position="196"/>
    </location>
</feature>
<comment type="caution">
    <text evidence="8">The sequence shown here is derived from an EMBL/GenBank/DDBJ whole genome shotgun (WGS) entry which is preliminary data.</text>
</comment>
<dbReference type="Pfam" id="PF01545">
    <property type="entry name" value="Cation_efflux"/>
    <property type="match status" value="1"/>
</dbReference>
<reference evidence="8 9" key="1">
    <citation type="journal article" date="2015" name="Antonie Van Leeuwenhoek">
        <title>A phylogenomic and molecular marker based taxonomic framework for the order Xanthomonadales: proposal to transfer the families Algiphilaceae and Solimonadaceae to the order Nevskiales ord. nov. and to create a new family within the order Xanthomonadales, the family Rhodanobacteraceae fam. nov., containing the genus Rhodanobacter and its closest relatives.</title>
        <authorList>
            <person name="Naushad S."/>
            <person name="Adeolu M."/>
            <person name="Wong S."/>
            <person name="Sohail M."/>
            <person name="Schellhorn H.E."/>
            <person name="Gupta R.S."/>
        </authorList>
    </citation>
    <scope>NUCLEOTIDE SEQUENCE [LARGE SCALE GENOMIC DNA]</scope>
    <source>
        <strain evidence="8 9">DSM 16301</strain>
    </source>
</reference>
<evidence type="ECO:0000259" key="7">
    <source>
        <dbReference type="Pfam" id="PF01545"/>
    </source>
</evidence>
<keyword evidence="5 6" id="KW-0472">Membrane</keyword>
<feature type="transmembrane region" description="Helical" evidence="6">
    <location>
        <begin position="110"/>
        <end position="132"/>
    </location>
</feature>
<dbReference type="STRING" id="1440762.Y882_00630"/>
<keyword evidence="3" id="KW-0406">Ion transport</keyword>
<evidence type="ECO:0000256" key="2">
    <source>
        <dbReference type="ARBA" id="ARBA00022692"/>
    </source>
</evidence>
<evidence type="ECO:0000256" key="3">
    <source>
        <dbReference type="ARBA" id="ARBA00022906"/>
    </source>
</evidence>
<feature type="transmembrane region" description="Helical" evidence="6">
    <location>
        <begin position="86"/>
        <end position="104"/>
    </location>
</feature>
<dbReference type="Proteomes" id="UP000035481">
    <property type="component" value="Unassembled WGS sequence"/>
</dbReference>
<proteinExistence type="predicted"/>
<keyword evidence="3" id="KW-0864">Zinc transport</keyword>
<dbReference type="InterPro" id="IPR050681">
    <property type="entry name" value="CDF/SLC30A"/>
</dbReference>
<dbReference type="PANTHER" id="PTHR11562:SF17">
    <property type="entry name" value="RE54080P-RELATED"/>
    <property type="match status" value="1"/>
</dbReference>
<dbReference type="PANTHER" id="PTHR11562">
    <property type="entry name" value="CATION EFFLUX PROTEIN/ ZINC TRANSPORTER"/>
    <property type="match status" value="1"/>
</dbReference>
<dbReference type="GO" id="GO:0005886">
    <property type="term" value="C:plasma membrane"/>
    <property type="evidence" value="ECO:0007669"/>
    <property type="project" value="TreeGrafter"/>
</dbReference>
<evidence type="ECO:0000256" key="4">
    <source>
        <dbReference type="ARBA" id="ARBA00022989"/>
    </source>
</evidence>
<dbReference type="InterPro" id="IPR058533">
    <property type="entry name" value="Cation_efflux_TM"/>
</dbReference>
<dbReference type="OrthoDB" id="9799649at2"/>
<dbReference type="EMBL" id="JPLA01000001">
    <property type="protein sequence ID" value="KLD66207.1"/>
    <property type="molecule type" value="Genomic_DNA"/>
</dbReference>
<dbReference type="SUPFAM" id="SSF161111">
    <property type="entry name" value="Cation efflux protein transmembrane domain-like"/>
    <property type="match status" value="1"/>
</dbReference>
<comment type="subcellular location">
    <subcellularLocation>
        <location evidence="1">Membrane</location>
        <topology evidence="1">Multi-pass membrane protein</topology>
    </subcellularLocation>
</comment>
<evidence type="ECO:0000256" key="6">
    <source>
        <dbReference type="SAM" id="Phobius"/>
    </source>
</evidence>
<evidence type="ECO:0000313" key="9">
    <source>
        <dbReference type="Proteomes" id="UP000035481"/>
    </source>
</evidence>
<dbReference type="GO" id="GO:0005385">
    <property type="term" value="F:zinc ion transmembrane transporter activity"/>
    <property type="evidence" value="ECO:0007669"/>
    <property type="project" value="TreeGrafter"/>
</dbReference>
<feature type="transmembrane region" description="Helical" evidence="6">
    <location>
        <begin position="56"/>
        <end position="74"/>
    </location>
</feature>
<dbReference type="PATRIC" id="fig|1440762.4.peg.123"/>
<keyword evidence="4 6" id="KW-1133">Transmembrane helix</keyword>
<evidence type="ECO:0000256" key="5">
    <source>
        <dbReference type="ARBA" id="ARBA00023136"/>
    </source>
</evidence>
<keyword evidence="2 6" id="KW-0812">Transmembrane</keyword>
<gene>
    <name evidence="8" type="ORF">Y882_00630</name>
</gene>
<feature type="transmembrane region" description="Helical" evidence="6">
    <location>
        <begin position="153"/>
        <end position="171"/>
    </location>
</feature>
<feature type="transmembrane region" description="Helical" evidence="6">
    <location>
        <begin position="22"/>
        <end position="44"/>
    </location>
</feature>